<dbReference type="GO" id="GO:0008514">
    <property type="term" value="F:organic anion transmembrane transporter activity"/>
    <property type="evidence" value="ECO:0007669"/>
    <property type="project" value="InterPro"/>
</dbReference>
<proteinExistence type="predicted"/>
<keyword evidence="1" id="KW-0472">Membrane</keyword>
<feature type="transmembrane region" description="Helical" evidence="1">
    <location>
        <begin position="142"/>
        <end position="164"/>
    </location>
</feature>
<dbReference type="Pfam" id="PF03390">
    <property type="entry name" value="2HCT"/>
    <property type="match status" value="1"/>
</dbReference>
<dbReference type="AlphaFoldDB" id="A0A559KJH9"/>
<dbReference type="GO" id="GO:0016020">
    <property type="term" value="C:membrane"/>
    <property type="evidence" value="ECO:0007669"/>
    <property type="project" value="InterPro"/>
</dbReference>
<dbReference type="PANTHER" id="PTHR40033:SF1">
    <property type="entry name" value="CITRATE-SODIUM SYMPORTER"/>
    <property type="match status" value="1"/>
</dbReference>
<evidence type="ECO:0000313" key="2">
    <source>
        <dbReference type="EMBL" id="TVY12286.1"/>
    </source>
</evidence>
<organism evidence="2 3">
    <name type="scientific">Candidatus Phytoplasma pini</name>
    <dbReference type="NCBI Taxonomy" id="267362"/>
    <lineage>
        <taxon>Bacteria</taxon>
        <taxon>Bacillati</taxon>
        <taxon>Mycoplasmatota</taxon>
        <taxon>Mollicutes</taxon>
        <taxon>Acholeplasmatales</taxon>
        <taxon>Acholeplasmataceae</taxon>
        <taxon>Candidatus Phytoplasma</taxon>
    </lineage>
</organism>
<sequence>MQKIKKNIFGFHPLFFLILIFLIFFNLFYINNEPKLWHPLLTPLFLIMVLGFFLNFIGENIPFFNKLGLGFLLCILIPSYLVHKGLINKKISEMFDYYFFNKPNSDKDGLGINFAQFFIIIIVSGSIISLDIDFLKKSLHKLIFLTLIAILISILIIGVIGYIFNYECPDIFKNKTKGSFWDSIFFVAVPLTNGGTNLGINGFSNGIYKEVFKNSSVVDIKSVILAPLILTKVLSIFFAGLLYFLFDNTKYSSKNFLGNEKKIMVKKFSETPLEYQNIGSGLLIVCSLYSISSIINYWLCQKIRFKLDIIVFVIFILLIMKFFNLISFKYQNDLFQTGKFMNINFMFPALVGLGLTTKFDKLRECMLNPIILLMVIISLLTTIILVFIFSKWFEFYPLESALISGICAYSIGSTGNIAVMEISHRSYLLPFAMIITRTIGIIIYILASIIFPILYMR</sequence>
<dbReference type="PANTHER" id="PTHR40033">
    <property type="entry name" value="NA(+)-MALATE SYMPORTER"/>
    <property type="match status" value="1"/>
</dbReference>
<dbReference type="InterPro" id="IPR004679">
    <property type="entry name" value="2-OHcarboxylate_transport"/>
</dbReference>
<reference evidence="2 3" key="1">
    <citation type="submission" date="2019-06" db="EMBL/GenBank/DDBJ databases">
        <title>Draft Genome Sequence of Candidatus Phytoplasma pini-Related Strain MDPP: A Resource for Comparative Genomics of Gymnosperm-infecting Phytoplasmas.</title>
        <authorList>
            <person name="Cai W."/>
            <person name="Costanzo S."/>
            <person name="Shao J."/>
            <person name="Zhao Y."/>
            <person name="Davis R."/>
        </authorList>
    </citation>
    <scope>NUCLEOTIDE SEQUENCE [LARGE SCALE GENOMIC DNA]</scope>
    <source>
        <strain evidence="2 3">MDPP</strain>
    </source>
</reference>
<dbReference type="OrthoDB" id="8584824at2"/>
<feature type="transmembrane region" description="Helical" evidence="1">
    <location>
        <begin position="307"/>
        <end position="328"/>
    </location>
</feature>
<feature type="transmembrane region" description="Helical" evidence="1">
    <location>
        <begin position="278"/>
        <end position="300"/>
    </location>
</feature>
<feature type="transmembrane region" description="Helical" evidence="1">
    <location>
        <begin position="369"/>
        <end position="389"/>
    </location>
</feature>
<feature type="transmembrane region" description="Helical" evidence="1">
    <location>
        <begin position="36"/>
        <end position="56"/>
    </location>
</feature>
<gene>
    <name evidence="2" type="primary">mleP</name>
    <name evidence="2" type="ORF">MDPP_00166</name>
</gene>
<feature type="transmembrane region" description="Helical" evidence="1">
    <location>
        <begin position="224"/>
        <end position="246"/>
    </location>
</feature>
<feature type="transmembrane region" description="Helical" evidence="1">
    <location>
        <begin position="184"/>
        <end position="203"/>
    </location>
</feature>
<dbReference type="RefSeq" id="WP_144658316.1">
    <property type="nucleotide sequence ID" value="NZ_VIAE01000003.1"/>
</dbReference>
<feature type="transmembrane region" description="Helical" evidence="1">
    <location>
        <begin position="12"/>
        <end position="30"/>
    </location>
</feature>
<feature type="transmembrane region" description="Helical" evidence="1">
    <location>
        <begin position="401"/>
        <end position="419"/>
    </location>
</feature>
<dbReference type="EMBL" id="VIAE01000003">
    <property type="protein sequence ID" value="TVY12286.1"/>
    <property type="molecule type" value="Genomic_DNA"/>
</dbReference>
<comment type="caution">
    <text evidence="2">The sequence shown here is derived from an EMBL/GenBank/DDBJ whole genome shotgun (WGS) entry which is preliminary data.</text>
</comment>
<protein>
    <submittedName>
        <fullName evidence="2">Malate (Citrate)/Na+ symporter</fullName>
    </submittedName>
</protein>
<keyword evidence="1" id="KW-1133">Transmembrane helix</keyword>
<evidence type="ECO:0000313" key="3">
    <source>
        <dbReference type="Proteomes" id="UP000320078"/>
    </source>
</evidence>
<keyword evidence="3" id="KW-1185">Reference proteome</keyword>
<feature type="transmembrane region" description="Helical" evidence="1">
    <location>
        <begin position="110"/>
        <end position="130"/>
    </location>
</feature>
<keyword evidence="1" id="KW-0812">Transmembrane</keyword>
<dbReference type="Proteomes" id="UP000320078">
    <property type="component" value="Unassembled WGS sequence"/>
</dbReference>
<name>A0A559KJH9_9MOLU</name>
<feature type="transmembrane region" description="Helical" evidence="1">
    <location>
        <begin position="431"/>
        <end position="455"/>
    </location>
</feature>
<evidence type="ECO:0000256" key="1">
    <source>
        <dbReference type="SAM" id="Phobius"/>
    </source>
</evidence>
<feature type="transmembrane region" description="Helical" evidence="1">
    <location>
        <begin position="63"/>
        <end position="82"/>
    </location>
</feature>
<accession>A0A559KJH9</accession>
<feature type="transmembrane region" description="Helical" evidence="1">
    <location>
        <begin position="340"/>
        <end position="357"/>
    </location>
</feature>